<name>A0A8S5T0Z6_9CAUD</name>
<sequence length="121" mass="14173">MADIYDRLSQTATRLIKKYGYNKAKYYRQVKTEENWNNEFETKTVLVDIIVLPSPKYSRETFKIQGERAMVDNNYVAYMPQTNFVPTINDTFTVKGVTYSIQSVVRINPNGKDVLYKLELK</sequence>
<proteinExistence type="predicted"/>
<reference evidence="1" key="1">
    <citation type="journal article" date="2021" name="Proc. Natl. Acad. Sci. U.S.A.">
        <title>A Catalog of Tens of Thousands of Viruses from Human Metagenomes Reveals Hidden Associations with Chronic Diseases.</title>
        <authorList>
            <person name="Tisza M.J."/>
            <person name="Buck C.B."/>
        </authorList>
    </citation>
    <scope>NUCLEOTIDE SEQUENCE</scope>
    <source>
        <strain evidence="1">CtiJm4</strain>
    </source>
</reference>
<accession>A0A8S5T0Z6</accession>
<protein>
    <submittedName>
        <fullName evidence="1">Closure knob</fullName>
    </submittedName>
</protein>
<dbReference type="EMBL" id="BK032724">
    <property type="protein sequence ID" value="DAF56894.1"/>
    <property type="molecule type" value="Genomic_DNA"/>
</dbReference>
<organism evidence="1">
    <name type="scientific">Siphoviridae sp. ctiJm4</name>
    <dbReference type="NCBI Taxonomy" id="2827916"/>
    <lineage>
        <taxon>Viruses</taxon>
        <taxon>Duplodnaviria</taxon>
        <taxon>Heunggongvirae</taxon>
        <taxon>Uroviricota</taxon>
        <taxon>Caudoviricetes</taxon>
    </lineage>
</organism>
<evidence type="ECO:0000313" key="1">
    <source>
        <dbReference type="EMBL" id="DAF56894.1"/>
    </source>
</evidence>